<feature type="transmembrane region" description="Helical" evidence="5">
    <location>
        <begin position="101"/>
        <end position="124"/>
    </location>
</feature>
<dbReference type="GO" id="GO:0016020">
    <property type="term" value="C:membrane"/>
    <property type="evidence" value="ECO:0007669"/>
    <property type="project" value="UniProtKB-SubCell"/>
</dbReference>
<comment type="subcellular location">
    <subcellularLocation>
        <location evidence="1">Membrane</location>
        <topology evidence="1">Multi-pass membrane protein</topology>
    </subcellularLocation>
</comment>
<feature type="transmembrane region" description="Helical" evidence="5">
    <location>
        <begin position="214"/>
        <end position="237"/>
    </location>
</feature>
<organism evidence="6 7">
    <name type="scientific">Caballeronia catudaia</name>
    <dbReference type="NCBI Taxonomy" id="1777136"/>
    <lineage>
        <taxon>Bacteria</taxon>
        <taxon>Pseudomonadati</taxon>
        <taxon>Pseudomonadota</taxon>
        <taxon>Betaproteobacteria</taxon>
        <taxon>Burkholderiales</taxon>
        <taxon>Burkholderiaceae</taxon>
        <taxon>Caballeronia</taxon>
    </lineage>
</organism>
<evidence type="ECO:0000256" key="5">
    <source>
        <dbReference type="SAM" id="Phobius"/>
    </source>
</evidence>
<evidence type="ECO:0000256" key="3">
    <source>
        <dbReference type="ARBA" id="ARBA00022989"/>
    </source>
</evidence>
<feature type="transmembrane region" description="Helical" evidence="5">
    <location>
        <begin position="68"/>
        <end position="89"/>
    </location>
</feature>
<dbReference type="Proteomes" id="UP000054870">
    <property type="component" value="Unassembled WGS sequence"/>
</dbReference>
<keyword evidence="2 5" id="KW-0812">Transmembrane</keyword>
<keyword evidence="3 5" id="KW-1133">Transmembrane helix</keyword>
<feature type="transmembrane region" description="Helical" evidence="5">
    <location>
        <begin position="160"/>
        <end position="183"/>
    </location>
</feature>
<protein>
    <submittedName>
        <fullName evidence="6">LrgB family protein</fullName>
    </submittedName>
</protein>
<sequence length="242" mass="25383">MNYQNQLALVWTYLGRTPLLWLTATVVCYVVAQAVYEKLNKRPLANPVLLSVLAVILLLRVTHTEYAAYMQGGQFIHFLLGPAIVALAVPLNRQLPKLRSMFWPLACGLVAGGLGAITTTVLLARALGASAQSIASIAPRSATAGIAIRISEKIGGIPSLTAVLVVMTGITGAVIAVPVLRLLRVRRPEIVGLAMGLAGHGIATARALQISEEAGAFAGLGMSLNGVLTACALPVLYPMLMP</sequence>
<name>A0A158DB82_9BURK</name>
<gene>
    <name evidence="6" type="ORF">AWB75_06487</name>
</gene>
<proteinExistence type="predicted"/>
<evidence type="ECO:0000256" key="4">
    <source>
        <dbReference type="ARBA" id="ARBA00023136"/>
    </source>
</evidence>
<dbReference type="RefSeq" id="WP_061128119.1">
    <property type="nucleotide sequence ID" value="NZ_FCOF02000058.1"/>
</dbReference>
<accession>A0A158DB82</accession>
<dbReference type="InterPro" id="IPR007300">
    <property type="entry name" value="CidB/LrgB"/>
</dbReference>
<evidence type="ECO:0000313" key="7">
    <source>
        <dbReference type="Proteomes" id="UP000054870"/>
    </source>
</evidence>
<feature type="transmembrane region" description="Helical" evidence="5">
    <location>
        <begin position="19"/>
        <end position="36"/>
    </location>
</feature>
<keyword evidence="7" id="KW-1185">Reference proteome</keyword>
<evidence type="ECO:0000256" key="2">
    <source>
        <dbReference type="ARBA" id="ARBA00022692"/>
    </source>
</evidence>
<dbReference type="AlphaFoldDB" id="A0A158DB82"/>
<dbReference type="EMBL" id="FCOF02000058">
    <property type="protein sequence ID" value="SAK91922.1"/>
    <property type="molecule type" value="Genomic_DNA"/>
</dbReference>
<keyword evidence="4 5" id="KW-0472">Membrane</keyword>
<comment type="caution">
    <text evidence="6">The sequence shown here is derived from an EMBL/GenBank/DDBJ whole genome shotgun (WGS) entry which is preliminary data.</text>
</comment>
<reference evidence="6" key="1">
    <citation type="submission" date="2016-01" db="EMBL/GenBank/DDBJ databases">
        <authorList>
            <person name="Peeters C."/>
        </authorList>
    </citation>
    <scope>NUCLEOTIDE SEQUENCE [LARGE SCALE GENOMIC DNA]</scope>
    <source>
        <strain evidence="6">LMG 29318</strain>
    </source>
</reference>
<feature type="transmembrane region" description="Helical" evidence="5">
    <location>
        <begin position="190"/>
        <end position="208"/>
    </location>
</feature>
<evidence type="ECO:0000313" key="6">
    <source>
        <dbReference type="EMBL" id="SAK91922.1"/>
    </source>
</evidence>
<dbReference type="Pfam" id="PF04172">
    <property type="entry name" value="LrgB"/>
    <property type="match status" value="1"/>
</dbReference>
<evidence type="ECO:0000256" key="1">
    <source>
        <dbReference type="ARBA" id="ARBA00004141"/>
    </source>
</evidence>
<dbReference type="OrthoDB" id="9811701at2"/>
<feature type="transmembrane region" description="Helical" evidence="5">
    <location>
        <begin position="43"/>
        <end position="62"/>
    </location>
</feature>
<dbReference type="PANTHER" id="PTHR30249">
    <property type="entry name" value="PUTATIVE SEROTONIN TRANSPORTER"/>
    <property type="match status" value="1"/>
</dbReference>
<dbReference type="PANTHER" id="PTHR30249:SF0">
    <property type="entry name" value="PLASTIDAL GLYCOLATE_GLYCERATE TRANSLOCATOR 1, CHLOROPLASTIC"/>
    <property type="match status" value="1"/>
</dbReference>